<dbReference type="RefSeq" id="WP_308956109.1">
    <property type="nucleotide sequence ID" value="NZ_JAVICY010000012.1"/>
</dbReference>
<dbReference type="Proteomes" id="UP001243195">
    <property type="component" value="Unassembled WGS sequence"/>
</dbReference>
<accession>A0AAW8JK71</accession>
<name>A0AAW8JK71_9GAMM</name>
<gene>
    <name evidence="1" type="ORF">RFH51_10060</name>
</gene>
<protein>
    <submittedName>
        <fullName evidence="1">Uncharacterized protein</fullName>
    </submittedName>
</protein>
<evidence type="ECO:0000313" key="1">
    <source>
        <dbReference type="EMBL" id="MDQ9071802.1"/>
    </source>
</evidence>
<reference evidence="1" key="1">
    <citation type="submission" date="2023-08" db="EMBL/GenBank/DDBJ databases">
        <title>Emergence of clinically-relevant ST2 carbapenem-resistant Acinetobacter baumannii strains in hospital sewages in Zhejiang, East of China.</title>
        <authorList>
            <person name="Kaichao C."/>
            <person name="Zhang R."/>
        </authorList>
    </citation>
    <scope>NUCLEOTIDE SEQUENCE</scope>
    <source>
        <strain evidence="1">M-SY-60</strain>
    </source>
</reference>
<organism evidence="1 2">
    <name type="scientific">Acinetobacter gerneri</name>
    <dbReference type="NCBI Taxonomy" id="202952"/>
    <lineage>
        <taxon>Bacteria</taxon>
        <taxon>Pseudomonadati</taxon>
        <taxon>Pseudomonadota</taxon>
        <taxon>Gammaproteobacteria</taxon>
        <taxon>Moraxellales</taxon>
        <taxon>Moraxellaceae</taxon>
        <taxon>Acinetobacter</taxon>
    </lineage>
</organism>
<evidence type="ECO:0000313" key="2">
    <source>
        <dbReference type="Proteomes" id="UP001243195"/>
    </source>
</evidence>
<proteinExistence type="predicted"/>
<dbReference type="EMBL" id="JAVIDA010000011">
    <property type="protein sequence ID" value="MDQ9071802.1"/>
    <property type="molecule type" value="Genomic_DNA"/>
</dbReference>
<comment type="caution">
    <text evidence="1">The sequence shown here is derived from an EMBL/GenBank/DDBJ whole genome shotgun (WGS) entry which is preliminary data.</text>
</comment>
<dbReference type="AlphaFoldDB" id="A0AAW8JK71"/>
<sequence length="211" mass="25149">MDTVKDYLDDQLSVLKLDLSLTLEQFYSSKDINDFSYPFEIIEIIKNNIIEDGIKDKVEINSIGHTYLYRLFDKKQDESTEYFYYKMMVSLAFCEFYSERNNYIAVIRHLNSYHFYNGVIESKNGAKIQKLQRIDDGRKKGQTDSLESQKIIKALLLTKVWDNREQFYICAHEEVNKHKISRSIKSIKKDFNSVRIQVKNYNDYFKHQGKK</sequence>